<comment type="cofactor">
    <cofactor evidence="1">
        <name>Fe cation</name>
        <dbReference type="ChEBI" id="CHEBI:24875"/>
    </cofactor>
</comment>
<evidence type="ECO:0000313" key="9">
    <source>
        <dbReference type="Proteomes" id="UP000593568"/>
    </source>
</evidence>
<keyword evidence="4 6" id="KW-0560">Oxidoreductase</keyword>
<dbReference type="Pfam" id="PF14226">
    <property type="entry name" value="DIOX_N"/>
    <property type="match status" value="1"/>
</dbReference>
<dbReference type="PROSITE" id="PS51471">
    <property type="entry name" value="FE2OG_OXY"/>
    <property type="match status" value="1"/>
</dbReference>
<dbReference type="PANTHER" id="PTHR10209">
    <property type="entry name" value="OXIDOREDUCTASE, 2OG-FE II OXYGENASE FAMILY PROTEIN"/>
    <property type="match status" value="1"/>
</dbReference>
<evidence type="ECO:0000256" key="5">
    <source>
        <dbReference type="ARBA" id="ARBA00023004"/>
    </source>
</evidence>
<evidence type="ECO:0000256" key="3">
    <source>
        <dbReference type="ARBA" id="ARBA00022723"/>
    </source>
</evidence>
<dbReference type="PANTHER" id="PTHR10209:SF859">
    <property type="entry name" value="OS03G0690500 PROTEIN"/>
    <property type="match status" value="1"/>
</dbReference>
<keyword evidence="5 6" id="KW-0408">Iron</keyword>
<evidence type="ECO:0000256" key="2">
    <source>
        <dbReference type="ARBA" id="ARBA00008056"/>
    </source>
</evidence>
<accession>A0A7J9DVP8</accession>
<dbReference type="InterPro" id="IPR005123">
    <property type="entry name" value="Oxoglu/Fe-dep_dioxygenase_dom"/>
</dbReference>
<organism evidence="8 9">
    <name type="scientific">Gossypium trilobum</name>
    <dbReference type="NCBI Taxonomy" id="34281"/>
    <lineage>
        <taxon>Eukaryota</taxon>
        <taxon>Viridiplantae</taxon>
        <taxon>Streptophyta</taxon>
        <taxon>Embryophyta</taxon>
        <taxon>Tracheophyta</taxon>
        <taxon>Spermatophyta</taxon>
        <taxon>Magnoliopsida</taxon>
        <taxon>eudicotyledons</taxon>
        <taxon>Gunneridae</taxon>
        <taxon>Pentapetalae</taxon>
        <taxon>rosids</taxon>
        <taxon>malvids</taxon>
        <taxon>Malvales</taxon>
        <taxon>Malvaceae</taxon>
        <taxon>Malvoideae</taxon>
        <taxon>Gossypium</taxon>
    </lineage>
</organism>
<dbReference type="InterPro" id="IPR044861">
    <property type="entry name" value="IPNS-like_FE2OG_OXY"/>
</dbReference>
<dbReference type="FunFam" id="2.60.120.330:FF:000005">
    <property type="entry name" value="1-aminocyclopropane-1-carboxylate oxidase homolog 1"/>
    <property type="match status" value="1"/>
</dbReference>
<comment type="caution">
    <text evidence="8">The sequence shown here is derived from an EMBL/GenBank/DDBJ whole genome shotgun (WGS) entry which is preliminary data.</text>
</comment>
<feature type="domain" description="Fe2OG dioxygenase" evidence="7">
    <location>
        <begin position="219"/>
        <end position="342"/>
    </location>
</feature>
<name>A0A7J9DVP8_9ROSI</name>
<dbReference type="InterPro" id="IPR027443">
    <property type="entry name" value="IPNS-like_sf"/>
</dbReference>
<evidence type="ECO:0000256" key="1">
    <source>
        <dbReference type="ARBA" id="ARBA00001962"/>
    </source>
</evidence>
<dbReference type="EMBL" id="JABEZW010000005">
    <property type="protein sequence ID" value="MBA0764809.1"/>
    <property type="molecule type" value="Genomic_DNA"/>
</dbReference>
<reference evidence="8 9" key="1">
    <citation type="journal article" date="2019" name="Genome Biol. Evol.">
        <title>Insights into the evolution of the New World diploid cottons (Gossypium, subgenus Houzingenia) based on genome sequencing.</title>
        <authorList>
            <person name="Grover C.E."/>
            <person name="Arick M.A. 2nd"/>
            <person name="Thrash A."/>
            <person name="Conover J.L."/>
            <person name="Sanders W.S."/>
            <person name="Peterson D.G."/>
            <person name="Frelichowski J.E."/>
            <person name="Scheffler J.A."/>
            <person name="Scheffler B.E."/>
            <person name="Wendel J.F."/>
        </authorList>
    </citation>
    <scope>NUCLEOTIDE SEQUENCE [LARGE SCALE GENOMIC DNA]</scope>
    <source>
        <strain evidence="8">8</strain>
        <tissue evidence="8">Leaf</tissue>
    </source>
</reference>
<dbReference type="SUPFAM" id="SSF51197">
    <property type="entry name" value="Clavaminate synthase-like"/>
    <property type="match status" value="2"/>
</dbReference>
<evidence type="ECO:0000259" key="7">
    <source>
        <dbReference type="PROSITE" id="PS51471"/>
    </source>
</evidence>
<dbReference type="Pfam" id="PF03171">
    <property type="entry name" value="2OG-FeII_Oxy"/>
    <property type="match status" value="1"/>
</dbReference>
<evidence type="ECO:0000256" key="4">
    <source>
        <dbReference type="ARBA" id="ARBA00023002"/>
    </source>
</evidence>
<keyword evidence="3 6" id="KW-0479">Metal-binding</keyword>
<dbReference type="GO" id="GO:0046872">
    <property type="term" value="F:metal ion binding"/>
    <property type="evidence" value="ECO:0007669"/>
    <property type="project" value="UniProtKB-KW"/>
</dbReference>
<keyword evidence="9" id="KW-1185">Reference proteome</keyword>
<dbReference type="GO" id="GO:0051213">
    <property type="term" value="F:dioxygenase activity"/>
    <property type="evidence" value="ECO:0007669"/>
    <property type="project" value="UniProtKB-ARBA"/>
</dbReference>
<proteinExistence type="inferred from homology"/>
<gene>
    <name evidence="8" type="ORF">Gotri_014097</name>
</gene>
<sequence>MVVTSGAGVHDDSNNYDREKELKAFDNSKAGVKGLVDAGITKVPRMFIRSDISSNTLETTKKTQYNIPIVDLQGIEDDPRRHKEISDQVRHASETWGFFQIVNHGITVSVLEEMKDGVRRFFEQDTEVKKKYYAREPGSRFRYQSNFDLYTAPFANWRDTCSCMMAPDPPQPQELPEVLRDILVKYTKEVMRLGSCLFRVLSEALGLSSNHLEEMGCAEGLAVLSHYYPPCPEPELTFGTSKHSDNDFLTVLLQDQIGGLQVLYEDQWLDVPPVPGALVNDLKKAFSSFEDQLDAIQNKSGFNVLIRYQKLITNDKFKSVEHRVLANREGPRVSVASFFTTGLLPSSRVYGPIKELLSQHNPPLYRQTTVKDYVSYIYQHGLDGTSPLHLFRL</sequence>
<protein>
    <recommendedName>
        <fullName evidence="7">Fe2OG dioxygenase domain-containing protein</fullName>
    </recommendedName>
</protein>
<dbReference type="InterPro" id="IPR026992">
    <property type="entry name" value="DIOX_N"/>
</dbReference>
<dbReference type="Gene3D" id="2.60.120.330">
    <property type="entry name" value="B-lactam Antibiotic, Isopenicillin N Synthase, Chain"/>
    <property type="match status" value="1"/>
</dbReference>
<comment type="similarity">
    <text evidence="2 6">Belongs to the iron/ascorbate-dependent oxidoreductase family.</text>
</comment>
<dbReference type="AlphaFoldDB" id="A0A7J9DVP8"/>
<evidence type="ECO:0000313" key="8">
    <source>
        <dbReference type="EMBL" id="MBA0764809.1"/>
    </source>
</evidence>
<dbReference type="Proteomes" id="UP000593568">
    <property type="component" value="Unassembled WGS sequence"/>
</dbReference>
<evidence type="ECO:0000256" key="6">
    <source>
        <dbReference type="RuleBase" id="RU003682"/>
    </source>
</evidence>